<evidence type="ECO:0000256" key="2">
    <source>
        <dbReference type="ARBA" id="ARBA00005697"/>
    </source>
</evidence>
<feature type="transmembrane region" description="Helical" evidence="9">
    <location>
        <begin position="281"/>
        <end position="303"/>
    </location>
</feature>
<dbReference type="Proteomes" id="UP000076927">
    <property type="component" value="Chromosome"/>
</dbReference>
<keyword evidence="3 8" id="KW-0813">Transport</keyword>
<dbReference type="GO" id="GO:0005886">
    <property type="term" value="C:plasma membrane"/>
    <property type="evidence" value="ECO:0007669"/>
    <property type="project" value="UniProtKB-SubCell"/>
</dbReference>
<keyword evidence="7 8" id="KW-0472">Membrane</keyword>
<keyword evidence="5 8" id="KW-0812">Transmembrane</keyword>
<feature type="transmembrane region" description="Helical" evidence="9">
    <location>
        <begin position="414"/>
        <end position="429"/>
    </location>
</feature>
<dbReference type="InterPro" id="IPR006043">
    <property type="entry name" value="NCS2"/>
</dbReference>
<dbReference type="PIRSF" id="PIRSF005353">
    <property type="entry name" value="PbuG"/>
    <property type="match status" value="1"/>
</dbReference>
<dbReference type="PANTHER" id="PTHR43337:SF1">
    <property type="entry name" value="XANTHINE_URACIL PERMEASE C887.17-RELATED"/>
    <property type="match status" value="1"/>
</dbReference>
<evidence type="ECO:0000256" key="6">
    <source>
        <dbReference type="ARBA" id="ARBA00022989"/>
    </source>
</evidence>
<name>A0A172TPL6_9BACL</name>
<dbReference type="InterPro" id="IPR026033">
    <property type="entry name" value="Azg-like_bact_archaea"/>
</dbReference>
<feature type="transmembrane region" description="Helical" evidence="9">
    <location>
        <begin position="239"/>
        <end position="260"/>
    </location>
</feature>
<accession>A0A172TPL6</accession>
<evidence type="ECO:0000256" key="9">
    <source>
        <dbReference type="SAM" id="Phobius"/>
    </source>
</evidence>
<evidence type="ECO:0000256" key="1">
    <source>
        <dbReference type="ARBA" id="ARBA00004651"/>
    </source>
</evidence>
<feature type="transmembrane region" description="Helical" evidence="9">
    <location>
        <begin position="309"/>
        <end position="332"/>
    </location>
</feature>
<evidence type="ECO:0000256" key="7">
    <source>
        <dbReference type="ARBA" id="ARBA00023136"/>
    </source>
</evidence>
<evidence type="ECO:0000256" key="3">
    <source>
        <dbReference type="ARBA" id="ARBA00022448"/>
    </source>
</evidence>
<keyword evidence="6 8" id="KW-1133">Transmembrane helix</keyword>
<dbReference type="EMBL" id="CP011388">
    <property type="protein sequence ID" value="ANE48757.1"/>
    <property type="molecule type" value="Genomic_DNA"/>
</dbReference>
<proteinExistence type="inferred from homology"/>
<dbReference type="InterPro" id="IPR045018">
    <property type="entry name" value="Azg-like"/>
</dbReference>
<organism evidence="10 11">
    <name type="scientific">Paenibacillus swuensis</name>
    <dbReference type="NCBI Taxonomy" id="1178515"/>
    <lineage>
        <taxon>Bacteria</taxon>
        <taxon>Bacillati</taxon>
        <taxon>Bacillota</taxon>
        <taxon>Bacilli</taxon>
        <taxon>Bacillales</taxon>
        <taxon>Paenibacillaceae</taxon>
        <taxon>Paenibacillus</taxon>
    </lineage>
</organism>
<gene>
    <name evidence="10" type="ORF">SY83_06180</name>
</gene>
<evidence type="ECO:0000313" key="10">
    <source>
        <dbReference type="EMBL" id="ANE48757.1"/>
    </source>
</evidence>
<comment type="subcellular location">
    <subcellularLocation>
        <location evidence="1 8">Cell membrane</location>
        <topology evidence="1 8">Multi-pass membrane protein</topology>
    </subcellularLocation>
</comment>
<dbReference type="PANTHER" id="PTHR43337">
    <property type="entry name" value="XANTHINE/URACIL PERMEASE C887.17-RELATED"/>
    <property type="match status" value="1"/>
</dbReference>
<feature type="transmembrane region" description="Helical" evidence="9">
    <location>
        <begin position="20"/>
        <end position="40"/>
    </location>
</feature>
<feature type="transmembrane region" description="Helical" evidence="9">
    <location>
        <begin position="130"/>
        <end position="149"/>
    </location>
</feature>
<evidence type="ECO:0000256" key="5">
    <source>
        <dbReference type="ARBA" id="ARBA00022692"/>
    </source>
</evidence>
<dbReference type="OrthoDB" id="9808458at2"/>
<evidence type="ECO:0000256" key="8">
    <source>
        <dbReference type="PIRNR" id="PIRNR005353"/>
    </source>
</evidence>
<sequence>MDKFFRLKERGTTVGTELLAGLTTFLTIAYIFIVNPAILADAGMNFDGVFMATILTTALATLIMALFSNYPIVIGPGMGLNAYFTYTIVLTQGFTWQAALGAVFVTGVLFVIISLTPLRAMLIDAIPASLKYAITAGIGLFIAFIGLQSTKIVVDSPSSLVAVGNFRDPVTLLSMIGLILSVVLLVFRVRGSLFIGMIITSIIAYAMGMMDLPGSLFAWPQGFETTAFQLDITGVFEHGLYAIVFTYLLVILFETTGSLLGLAEQAGLMKGEHFPRSRGAYLADALGTTVGSVLGTSPTTAYMESGAGIAVGGRTGLTGVFAAGLILLTMFFAPVANMLSAIPAVTTPPLIIVGFLMMEGLKHLNWSDMEEAFPVFLILLLIPLTYSISTGIGVGFIVYVLIKILRGKARQVHPILYLFSLLFLVQIALA</sequence>
<comment type="similarity">
    <text evidence="2 8">Belongs to the nucleobase:cation symporter-2 (NCS2) (TC 2.A.40) family. Azg-like subfamily.</text>
</comment>
<feature type="transmembrane region" description="Helical" evidence="9">
    <location>
        <begin position="169"/>
        <end position="187"/>
    </location>
</feature>
<feature type="transmembrane region" description="Helical" evidence="9">
    <location>
        <begin position="52"/>
        <end position="74"/>
    </location>
</feature>
<evidence type="ECO:0000313" key="11">
    <source>
        <dbReference type="Proteomes" id="UP000076927"/>
    </source>
</evidence>
<dbReference type="AlphaFoldDB" id="A0A172TPL6"/>
<feature type="transmembrane region" description="Helical" evidence="9">
    <location>
        <begin position="378"/>
        <end position="402"/>
    </location>
</feature>
<reference evidence="10 11" key="1">
    <citation type="submission" date="2015-01" db="EMBL/GenBank/DDBJ databases">
        <title>Paenibacillus swuensis/DY6/whole genome sequencing.</title>
        <authorList>
            <person name="Kim M.K."/>
            <person name="Srinivasan S."/>
            <person name="Lee J.-J."/>
        </authorList>
    </citation>
    <scope>NUCLEOTIDE SEQUENCE [LARGE SCALE GENOMIC DNA]</scope>
    <source>
        <strain evidence="10 11">DY6</strain>
    </source>
</reference>
<dbReference type="GO" id="GO:0005345">
    <property type="term" value="F:purine nucleobase transmembrane transporter activity"/>
    <property type="evidence" value="ECO:0007669"/>
    <property type="project" value="TreeGrafter"/>
</dbReference>
<protein>
    <submittedName>
        <fullName evidence="10">Guanine permease</fullName>
    </submittedName>
</protein>
<keyword evidence="4 8" id="KW-1003">Cell membrane</keyword>
<feature type="transmembrane region" description="Helical" evidence="9">
    <location>
        <begin position="194"/>
        <end position="219"/>
    </location>
</feature>
<feature type="transmembrane region" description="Helical" evidence="9">
    <location>
        <begin position="339"/>
        <end position="358"/>
    </location>
</feature>
<feature type="transmembrane region" description="Helical" evidence="9">
    <location>
        <begin position="94"/>
        <end position="118"/>
    </location>
</feature>
<dbReference type="KEGG" id="pswu:SY83_06180"/>
<evidence type="ECO:0000256" key="4">
    <source>
        <dbReference type="ARBA" id="ARBA00022475"/>
    </source>
</evidence>
<dbReference type="Pfam" id="PF00860">
    <property type="entry name" value="Xan_ur_permease"/>
    <property type="match status" value="1"/>
</dbReference>
<dbReference type="PATRIC" id="fig|1178515.4.peg.1238"/>
<keyword evidence="11" id="KW-1185">Reference proteome</keyword>
<dbReference type="STRING" id="1178515.SY83_06180"/>